<reference evidence="2" key="2">
    <citation type="journal article" date="2015" name="Data Brief">
        <title>Shoot transcriptome of the giant reed, Arundo donax.</title>
        <authorList>
            <person name="Barrero R.A."/>
            <person name="Guerrero F.D."/>
            <person name="Moolhuijzen P."/>
            <person name="Goolsby J.A."/>
            <person name="Tidwell J."/>
            <person name="Bellgard S.E."/>
            <person name="Bellgard M.I."/>
        </authorList>
    </citation>
    <scope>NUCLEOTIDE SEQUENCE</scope>
    <source>
        <tissue evidence="2">Shoot tissue taken approximately 20 cm above the soil surface</tissue>
    </source>
</reference>
<reference evidence="2" key="1">
    <citation type="submission" date="2014-09" db="EMBL/GenBank/DDBJ databases">
        <authorList>
            <person name="Magalhaes I.L.F."/>
            <person name="Oliveira U."/>
            <person name="Santos F.R."/>
            <person name="Vidigal T.H.D.A."/>
            <person name="Brescovit A.D."/>
            <person name="Santos A.J."/>
        </authorList>
    </citation>
    <scope>NUCLEOTIDE SEQUENCE</scope>
    <source>
        <tissue evidence="2">Shoot tissue taken approximately 20 cm above the soil surface</tissue>
    </source>
</reference>
<evidence type="ECO:0000259" key="1">
    <source>
        <dbReference type="PROSITE" id="PS51410"/>
    </source>
</evidence>
<organism evidence="2">
    <name type="scientific">Arundo donax</name>
    <name type="common">Giant reed</name>
    <name type="synonym">Donax arundinaceus</name>
    <dbReference type="NCBI Taxonomy" id="35708"/>
    <lineage>
        <taxon>Eukaryota</taxon>
        <taxon>Viridiplantae</taxon>
        <taxon>Streptophyta</taxon>
        <taxon>Embryophyta</taxon>
        <taxon>Tracheophyta</taxon>
        <taxon>Spermatophyta</taxon>
        <taxon>Magnoliopsida</taxon>
        <taxon>Liliopsida</taxon>
        <taxon>Poales</taxon>
        <taxon>Poaceae</taxon>
        <taxon>PACMAD clade</taxon>
        <taxon>Arundinoideae</taxon>
        <taxon>Arundineae</taxon>
        <taxon>Arundo</taxon>
    </lineage>
</organism>
<proteinExistence type="predicted"/>
<evidence type="ECO:0000313" key="2">
    <source>
        <dbReference type="EMBL" id="JAD72909.1"/>
    </source>
</evidence>
<dbReference type="EMBL" id="GBRH01224986">
    <property type="protein sequence ID" value="JAD72909.1"/>
    <property type="molecule type" value="Transcribed_RNA"/>
</dbReference>
<sequence>MKIECLYLYSVMTALADNQIISVQFRSMFGSSVL</sequence>
<feature type="domain" description="Biopterin-dependent aromatic amino acid hydroxylase family profile" evidence="1">
    <location>
        <begin position="1"/>
        <end position="34"/>
    </location>
</feature>
<dbReference type="InterPro" id="IPR019774">
    <property type="entry name" value="Aromatic-AA_hydroxylase_C"/>
</dbReference>
<accession>A0A0A9C9A8</accession>
<dbReference type="AlphaFoldDB" id="A0A0A9C9A8"/>
<protein>
    <recommendedName>
        <fullName evidence="1">Biopterin-dependent aromatic amino acid hydroxylase family profile domain-containing protein</fullName>
    </recommendedName>
</protein>
<dbReference type="GO" id="GO:0016714">
    <property type="term" value="F:oxidoreductase activity, acting on paired donors, with incorporation or reduction of molecular oxygen, reduced pteridine as one donor, and incorporation of one atom of oxygen"/>
    <property type="evidence" value="ECO:0007669"/>
    <property type="project" value="InterPro"/>
</dbReference>
<dbReference type="PROSITE" id="PS51410">
    <property type="entry name" value="BH4_AAA_HYDROXYL_2"/>
    <property type="match status" value="1"/>
</dbReference>
<name>A0A0A9C9A8_ARUDO</name>